<accession>A0A7X5QRF8</accession>
<dbReference type="PROSITE" id="PS51257">
    <property type="entry name" value="PROKAR_LIPOPROTEIN"/>
    <property type="match status" value="1"/>
</dbReference>
<keyword evidence="3" id="KW-1185">Reference proteome</keyword>
<dbReference type="InterPro" id="IPR032710">
    <property type="entry name" value="NTF2-like_dom_sf"/>
</dbReference>
<evidence type="ECO:0000313" key="2">
    <source>
        <dbReference type="EMBL" id="NID14019.1"/>
    </source>
</evidence>
<dbReference type="Gene3D" id="3.10.450.50">
    <property type="match status" value="1"/>
</dbReference>
<organism evidence="2 3">
    <name type="scientific">Luteibacter yeojuensis</name>
    <dbReference type="NCBI Taxonomy" id="345309"/>
    <lineage>
        <taxon>Bacteria</taxon>
        <taxon>Pseudomonadati</taxon>
        <taxon>Pseudomonadota</taxon>
        <taxon>Gammaproteobacteria</taxon>
        <taxon>Lysobacterales</taxon>
        <taxon>Rhodanobacteraceae</taxon>
        <taxon>Luteibacter</taxon>
    </lineage>
</organism>
<dbReference type="EMBL" id="JAAQTL010000001">
    <property type="protein sequence ID" value="NID14019.1"/>
    <property type="molecule type" value="Genomic_DNA"/>
</dbReference>
<sequence>MGKVGKLMLCLLLASLSACRHAPDEDRVREAIAAIAEAAEAGKAGDTVEALTEDFEGNAGALDRRGLANLVRLYALRGQTVHVLMGPTEVTPRGDRMVATFTVTLTAGAGVLPDNAGAYEVETGWRKDGSEWRCFTATWKRAL</sequence>
<gene>
    <name evidence="2" type="ORF">HBF32_00870</name>
</gene>
<evidence type="ECO:0008006" key="4">
    <source>
        <dbReference type="Google" id="ProtNLM"/>
    </source>
</evidence>
<name>A0A7X5QRF8_9GAMM</name>
<keyword evidence="1" id="KW-0732">Signal</keyword>
<dbReference type="AlphaFoldDB" id="A0A7X5QRF8"/>
<feature type="signal peptide" evidence="1">
    <location>
        <begin position="1"/>
        <end position="22"/>
    </location>
</feature>
<evidence type="ECO:0000313" key="3">
    <source>
        <dbReference type="Proteomes" id="UP000518878"/>
    </source>
</evidence>
<proteinExistence type="predicted"/>
<reference evidence="2 3" key="1">
    <citation type="journal article" date="2006" name="Int. J. Syst. Evol. Microbiol.">
        <title>Dyella yeojuensis sp. nov., isolated from greenhouse soil in Korea.</title>
        <authorList>
            <person name="Kim B.Y."/>
            <person name="Weon H.Y."/>
            <person name="Lee K.H."/>
            <person name="Seok S.J."/>
            <person name="Kwon S.W."/>
            <person name="Go S.J."/>
            <person name="Stackebrandt E."/>
        </authorList>
    </citation>
    <scope>NUCLEOTIDE SEQUENCE [LARGE SCALE GENOMIC DNA]</scope>
    <source>
        <strain evidence="2 3">DSM 17673</strain>
    </source>
</reference>
<comment type="caution">
    <text evidence="2">The sequence shown here is derived from an EMBL/GenBank/DDBJ whole genome shotgun (WGS) entry which is preliminary data.</text>
</comment>
<dbReference type="Proteomes" id="UP000518878">
    <property type="component" value="Unassembled WGS sequence"/>
</dbReference>
<feature type="chain" id="PRO_5030778249" description="Nuclear transport factor 2 family protein" evidence="1">
    <location>
        <begin position="23"/>
        <end position="143"/>
    </location>
</feature>
<dbReference type="RefSeq" id="WP_166697754.1">
    <property type="nucleotide sequence ID" value="NZ_JAAQTL010000001.1"/>
</dbReference>
<evidence type="ECO:0000256" key="1">
    <source>
        <dbReference type="SAM" id="SignalP"/>
    </source>
</evidence>
<dbReference type="SUPFAM" id="SSF54427">
    <property type="entry name" value="NTF2-like"/>
    <property type="match status" value="1"/>
</dbReference>
<protein>
    <recommendedName>
        <fullName evidence="4">Nuclear transport factor 2 family protein</fullName>
    </recommendedName>
</protein>